<comment type="caution">
    <text evidence="3">The sequence shown here is derived from an EMBL/GenBank/DDBJ whole genome shotgun (WGS) entry which is preliminary data.</text>
</comment>
<evidence type="ECO:0000313" key="3">
    <source>
        <dbReference type="EMBL" id="KRL68177.1"/>
    </source>
</evidence>
<dbReference type="PATRIC" id="fig|1423815.3.peg.939"/>
<keyword evidence="1" id="KW-0175">Coiled coil</keyword>
<evidence type="ECO:0000313" key="4">
    <source>
        <dbReference type="Proteomes" id="UP000051647"/>
    </source>
</evidence>
<gene>
    <name evidence="3" type="ORF">FC27_GL000918</name>
</gene>
<dbReference type="SUPFAM" id="SSF55797">
    <property type="entry name" value="PR-1-like"/>
    <property type="match status" value="1"/>
</dbReference>
<sequence>MKLSLKYAVLMTSVLIIGSPMITASPVMTTSPSTAMAATSSQTEAIARDVQKELNNLRNQNGEQSLDRVYELTYLAQTRANHLSNINSLDEHSGYNYLAGEPYTAVAGENIGYWYNSSVNDPEKIAK</sequence>
<keyword evidence="4" id="KW-1185">Reference proteome</keyword>
<feature type="coiled-coil region" evidence="1">
    <location>
        <begin position="40"/>
        <end position="67"/>
    </location>
</feature>
<evidence type="ECO:0000256" key="1">
    <source>
        <dbReference type="SAM" id="Coils"/>
    </source>
</evidence>
<name>A0A0R1SG19_9LACO</name>
<organism evidence="3 4">
    <name type="scientific">Companilactobacillus versmoldensis DSM 14857 = KCTC 3814</name>
    <dbReference type="NCBI Taxonomy" id="1423815"/>
    <lineage>
        <taxon>Bacteria</taxon>
        <taxon>Bacillati</taxon>
        <taxon>Bacillota</taxon>
        <taxon>Bacilli</taxon>
        <taxon>Lactobacillales</taxon>
        <taxon>Lactobacillaceae</taxon>
        <taxon>Companilactobacillus</taxon>
    </lineage>
</organism>
<dbReference type="STRING" id="1423815.FC27_GL000918"/>
<dbReference type="Proteomes" id="UP000051647">
    <property type="component" value="Unassembled WGS sequence"/>
</dbReference>
<evidence type="ECO:0008006" key="5">
    <source>
        <dbReference type="Google" id="ProtNLM"/>
    </source>
</evidence>
<keyword evidence="2" id="KW-0732">Signal</keyword>
<reference evidence="3 4" key="1">
    <citation type="journal article" date="2015" name="Genome Announc.">
        <title>Expanding the biotechnology potential of lactobacilli through comparative genomics of 213 strains and associated genera.</title>
        <authorList>
            <person name="Sun Z."/>
            <person name="Harris H.M."/>
            <person name="McCann A."/>
            <person name="Guo C."/>
            <person name="Argimon S."/>
            <person name="Zhang W."/>
            <person name="Yang X."/>
            <person name="Jeffery I.B."/>
            <person name="Cooney J.C."/>
            <person name="Kagawa T.F."/>
            <person name="Liu W."/>
            <person name="Song Y."/>
            <person name="Salvetti E."/>
            <person name="Wrobel A."/>
            <person name="Rasinkangas P."/>
            <person name="Parkhill J."/>
            <person name="Rea M.C."/>
            <person name="O'Sullivan O."/>
            <person name="Ritari J."/>
            <person name="Douillard F.P."/>
            <person name="Paul Ross R."/>
            <person name="Yang R."/>
            <person name="Briner A.E."/>
            <person name="Felis G.E."/>
            <person name="de Vos W.M."/>
            <person name="Barrangou R."/>
            <person name="Klaenhammer T.R."/>
            <person name="Caufield P.W."/>
            <person name="Cui Y."/>
            <person name="Zhang H."/>
            <person name="O'Toole P.W."/>
        </authorList>
    </citation>
    <scope>NUCLEOTIDE SEQUENCE [LARGE SCALE GENOMIC DNA]</scope>
    <source>
        <strain evidence="3 4">DSM 14857</strain>
    </source>
</reference>
<dbReference type="AlphaFoldDB" id="A0A0R1SG19"/>
<evidence type="ECO:0000256" key="2">
    <source>
        <dbReference type="SAM" id="SignalP"/>
    </source>
</evidence>
<accession>A0A0R1SG19</accession>
<dbReference type="RefSeq" id="WP_010624017.1">
    <property type="nucleotide sequence ID" value="NZ_AZFA01000002.1"/>
</dbReference>
<feature type="signal peptide" evidence="2">
    <location>
        <begin position="1"/>
        <end position="24"/>
    </location>
</feature>
<dbReference type="Gene3D" id="3.40.33.10">
    <property type="entry name" value="CAP"/>
    <property type="match status" value="1"/>
</dbReference>
<dbReference type="InterPro" id="IPR035940">
    <property type="entry name" value="CAP_sf"/>
</dbReference>
<feature type="chain" id="PRO_5038513190" description="SCP domain-containing protein" evidence="2">
    <location>
        <begin position="25"/>
        <end position="127"/>
    </location>
</feature>
<dbReference type="EMBL" id="AZFA01000002">
    <property type="protein sequence ID" value="KRL68177.1"/>
    <property type="molecule type" value="Genomic_DNA"/>
</dbReference>
<proteinExistence type="predicted"/>
<protein>
    <recommendedName>
        <fullName evidence="5">SCP domain-containing protein</fullName>
    </recommendedName>
</protein>